<reference evidence="6 7" key="1">
    <citation type="submission" date="2020-08" db="EMBL/GenBank/DDBJ databases">
        <title>Genomic Encyclopedia of Type Strains, Phase IV (KMG-IV): sequencing the most valuable type-strain genomes for metagenomic binning, comparative biology and taxonomic classification.</title>
        <authorList>
            <person name="Goeker M."/>
        </authorList>
    </citation>
    <scope>NUCLEOTIDE SEQUENCE [LARGE SCALE GENOMIC DNA]</scope>
    <source>
        <strain evidence="6 7">DSM 4731</strain>
    </source>
</reference>
<comment type="caution">
    <text evidence="6">The sequence shown here is derived from an EMBL/GenBank/DDBJ whole genome shotgun (WGS) entry which is preliminary data.</text>
</comment>
<evidence type="ECO:0000259" key="5">
    <source>
        <dbReference type="Pfam" id="PF03466"/>
    </source>
</evidence>
<proteinExistence type="inferred from homology"/>
<keyword evidence="3 6" id="KW-0238">DNA-binding</keyword>
<protein>
    <submittedName>
        <fullName evidence="6">DNA-binding transcriptional LysR family regulator</fullName>
    </submittedName>
</protein>
<comment type="similarity">
    <text evidence="1">Belongs to the LysR transcriptional regulatory family.</text>
</comment>
<keyword evidence="7" id="KW-1185">Reference proteome</keyword>
<accession>A0A7W9F951</accession>
<evidence type="ECO:0000256" key="3">
    <source>
        <dbReference type="ARBA" id="ARBA00023125"/>
    </source>
</evidence>
<dbReference type="RefSeq" id="WP_183217266.1">
    <property type="nucleotide sequence ID" value="NZ_CAJFZW010000042.1"/>
</dbReference>
<keyword evidence="2" id="KW-0805">Transcription regulation</keyword>
<dbReference type="PANTHER" id="PTHR30118">
    <property type="entry name" value="HTH-TYPE TRANSCRIPTIONAL REGULATOR LEUO-RELATED"/>
    <property type="match status" value="1"/>
</dbReference>
<dbReference type="InterPro" id="IPR005119">
    <property type="entry name" value="LysR_subst-bd"/>
</dbReference>
<dbReference type="AlphaFoldDB" id="A0A7W9F951"/>
<dbReference type="Proteomes" id="UP000527324">
    <property type="component" value="Unassembled WGS sequence"/>
</dbReference>
<evidence type="ECO:0000256" key="1">
    <source>
        <dbReference type="ARBA" id="ARBA00009437"/>
    </source>
</evidence>
<organism evidence="6 7">
    <name type="scientific">Brevundimonas aurantiaca</name>
    <dbReference type="NCBI Taxonomy" id="74316"/>
    <lineage>
        <taxon>Bacteria</taxon>
        <taxon>Pseudomonadati</taxon>
        <taxon>Pseudomonadota</taxon>
        <taxon>Alphaproteobacteria</taxon>
        <taxon>Caulobacterales</taxon>
        <taxon>Caulobacteraceae</taxon>
        <taxon>Brevundimonas</taxon>
    </lineage>
</organism>
<dbReference type="SUPFAM" id="SSF53850">
    <property type="entry name" value="Periplasmic binding protein-like II"/>
    <property type="match status" value="1"/>
</dbReference>
<evidence type="ECO:0000256" key="2">
    <source>
        <dbReference type="ARBA" id="ARBA00023015"/>
    </source>
</evidence>
<evidence type="ECO:0000256" key="4">
    <source>
        <dbReference type="ARBA" id="ARBA00023163"/>
    </source>
</evidence>
<name>A0A7W9F951_9CAUL</name>
<sequence>MCSQSSAVPRQAVLRFTHQRSVGVYPGVRDEGLRSSDLFIDQFACLADEAAGLPATLEDYLSRPHVAVAASPDDRGEVDAALKALGHARRVTFTLPHWSVAPRIVRGTDFIVTAARRSLEARREDGLTLGAPPIDLAGISLVQVWHDRRDHDHGLRWLRNEIETEAQATP</sequence>
<feature type="domain" description="LysR substrate-binding" evidence="5">
    <location>
        <begin position="27"/>
        <end position="165"/>
    </location>
</feature>
<dbReference type="Gene3D" id="3.40.190.10">
    <property type="entry name" value="Periplasmic binding protein-like II"/>
    <property type="match status" value="2"/>
</dbReference>
<keyword evidence="4" id="KW-0804">Transcription</keyword>
<dbReference type="PANTHER" id="PTHR30118:SF15">
    <property type="entry name" value="TRANSCRIPTIONAL REGULATORY PROTEIN"/>
    <property type="match status" value="1"/>
</dbReference>
<dbReference type="InterPro" id="IPR050389">
    <property type="entry name" value="LysR-type_TF"/>
</dbReference>
<gene>
    <name evidence="6" type="ORF">GGQ93_002409</name>
</gene>
<dbReference type="GO" id="GO:0006355">
    <property type="term" value="P:regulation of DNA-templated transcription"/>
    <property type="evidence" value="ECO:0007669"/>
    <property type="project" value="TreeGrafter"/>
</dbReference>
<dbReference type="GO" id="GO:0003677">
    <property type="term" value="F:DNA binding"/>
    <property type="evidence" value="ECO:0007669"/>
    <property type="project" value="UniProtKB-KW"/>
</dbReference>
<dbReference type="Pfam" id="PF03466">
    <property type="entry name" value="LysR_substrate"/>
    <property type="match status" value="1"/>
</dbReference>
<evidence type="ECO:0000313" key="6">
    <source>
        <dbReference type="EMBL" id="MBB5740680.1"/>
    </source>
</evidence>
<dbReference type="EMBL" id="JACHOQ010000006">
    <property type="protein sequence ID" value="MBB5740680.1"/>
    <property type="molecule type" value="Genomic_DNA"/>
</dbReference>
<evidence type="ECO:0000313" key="7">
    <source>
        <dbReference type="Proteomes" id="UP000527324"/>
    </source>
</evidence>